<evidence type="ECO:0000313" key="2">
    <source>
        <dbReference type="EMBL" id="OLF04941.1"/>
    </source>
</evidence>
<dbReference type="GO" id="GO:0016746">
    <property type="term" value="F:acyltransferase activity"/>
    <property type="evidence" value="ECO:0007669"/>
    <property type="project" value="InterPro"/>
</dbReference>
<dbReference type="SUPFAM" id="SSF53901">
    <property type="entry name" value="Thiolase-like"/>
    <property type="match status" value="1"/>
</dbReference>
<reference evidence="2 3" key="1">
    <citation type="submission" date="2016-12" db="EMBL/GenBank/DDBJ databases">
        <title>The draft genome sequence of Actinophytocola xinjiangensis.</title>
        <authorList>
            <person name="Wang W."/>
            <person name="Yuan L."/>
        </authorList>
    </citation>
    <scope>NUCLEOTIDE SEQUENCE [LARGE SCALE GENOMIC DNA]</scope>
    <source>
        <strain evidence="2 3">CGMCC 4.4663</strain>
    </source>
</reference>
<evidence type="ECO:0000313" key="3">
    <source>
        <dbReference type="Proteomes" id="UP000185696"/>
    </source>
</evidence>
<dbReference type="InterPro" id="IPR016039">
    <property type="entry name" value="Thiolase-like"/>
</dbReference>
<protein>
    <recommendedName>
        <fullName evidence="1">Beta-ketoacyl synthase-like N-terminal domain-containing protein</fullName>
    </recommendedName>
</protein>
<accession>A0A7Z1ATM0</accession>
<organism evidence="2 3">
    <name type="scientific">Actinophytocola xinjiangensis</name>
    <dbReference type="NCBI Taxonomy" id="485602"/>
    <lineage>
        <taxon>Bacteria</taxon>
        <taxon>Bacillati</taxon>
        <taxon>Actinomycetota</taxon>
        <taxon>Actinomycetes</taxon>
        <taxon>Pseudonocardiales</taxon>
        <taxon>Pseudonocardiaceae</taxon>
    </lineage>
</organism>
<sequence>MALEIAAWSATSPFGHGHDAFAAGVATGAPAPAAQVSDEWFPGPDTAHLVPDFDIQDLLGRKGTGVMDRTTALAVHTIGLLGEQDQRVRIDARTGVVLGTTSGSTLTQFTFTAHSLTRRKPYLVDPAQMPFALMNSAAARGASWHGLTGPNTTLAAGRLSAVAVLRYADRLLRTGRASGLFAGAAEEYSGPRALLERRAGNRARLGEGCAVLFVRAVPEGNRSAAATVVALDTRLAGDGEQRAALTASLRHALTGVAPEEVWGLAVSGVDGVESEAVREVLGMPVERVVEPSRLVGDTGAASGVFGLAALLALAERAGAARGRVAVATAVERDGMVGCVVVRLPGGPVGEGSGT</sequence>
<dbReference type="Proteomes" id="UP000185696">
    <property type="component" value="Unassembled WGS sequence"/>
</dbReference>
<proteinExistence type="predicted"/>
<dbReference type="OrthoDB" id="7061549at2"/>
<dbReference type="Pfam" id="PF00109">
    <property type="entry name" value="ketoacyl-synt"/>
    <property type="match status" value="1"/>
</dbReference>
<dbReference type="RefSeq" id="WP_075137987.1">
    <property type="nucleotide sequence ID" value="NZ_MSIF01000035.1"/>
</dbReference>
<dbReference type="InterPro" id="IPR014030">
    <property type="entry name" value="Ketoacyl_synth_N"/>
</dbReference>
<dbReference type="AlphaFoldDB" id="A0A7Z1ATM0"/>
<dbReference type="Gene3D" id="3.40.47.10">
    <property type="match status" value="1"/>
</dbReference>
<keyword evidence="3" id="KW-1185">Reference proteome</keyword>
<evidence type="ECO:0000259" key="1">
    <source>
        <dbReference type="Pfam" id="PF00109"/>
    </source>
</evidence>
<comment type="caution">
    <text evidence="2">The sequence shown here is derived from an EMBL/GenBank/DDBJ whole genome shotgun (WGS) entry which is preliminary data.</text>
</comment>
<gene>
    <name evidence="2" type="ORF">BLA60_38255</name>
</gene>
<dbReference type="EMBL" id="MSIF01000035">
    <property type="protein sequence ID" value="OLF04941.1"/>
    <property type="molecule type" value="Genomic_DNA"/>
</dbReference>
<feature type="domain" description="Beta-ketoacyl synthase-like N-terminal" evidence="1">
    <location>
        <begin position="91"/>
        <end position="197"/>
    </location>
</feature>
<name>A0A7Z1ATM0_9PSEU</name>